<evidence type="ECO:0000259" key="1">
    <source>
        <dbReference type="Pfam" id="PF12705"/>
    </source>
</evidence>
<dbReference type="STRING" id="1513793.SAMN06296036_1304"/>
<reference evidence="3" key="1">
    <citation type="submission" date="2017-04" db="EMBL/GenBank/DDBJ databases">
        <authorList>
            <person name="Varghese N."/>
            <person name="Submissions S."/>
        </authorList>
    </citation>
    <scope>NUCLEOTIDE SEQUENCE [LARGE SCALE GENOMIC DNA]</scope>
    <source>
        <strain evidence="3">RKEM611</strain>
    </source>
</reference>
<dbReference type="EMBL" id="FWZT01000030">
    <property type="protein sequence ID" value="SMF76153.1"/>
    <property type="molecule type" value="Genomic_DNA"/>
</dbReference>
<sequence>MPSQAKLVLHKPEVCLVSSLADVLSKSSSKDLSRTLILLPTQRLGTHLIARLARHWAAFIPPKISSLEAIIQQARPTTHGSVVSETSLEFIIQRTLHRETYKYLQPGHERELRLILGELYDNDCRDDGFEKGRNFIRQDIYRDPNYIDSLIYRLDEIEDVLLKVESYLEAQGRLCQGKRVAMASCCQGAIHQQLSQYEKIYLVAYTSVAPSWLPALKVVCQQANTEIWLSKKPDIYHRSSPLDLLCQHVENFLDDHKTCQADGISYPQEQAELLEVDTPFAELATVVQLISDLVAQGHESSQIGVLLTNEGIYGPLFSRLQEASFAGANLAMTSRLSNTELGRWLQRMMHCVEDPSLENWLDWMRDPYTTSWLLEQHEISMEALTWNLARSNAPTLEHFLRGDGESEELLVSLQELSRDFASGDHPLDHWVTTLFRWFNRCFGEKLTKLDKPSLLDAVSSFERALEDIGSLRSELLNRRDFFDFIDRFLLAAEVRVTGEPLQGVQVINLAESRYYPFSAVIILGCNEGTFPKGLPKDELLDNTLKKEMGLPGWDSLEAMEDQTFHLLKARIPKLYLLRSKYVAGQPTVRSRFIERLQAENRLALHKLPFQPEDFWQTIGKPTPESVLTPYHEGLVAVEPDSLWTKMSASSLEKLIRCPYRFLLSKAQIQPLDFFRRDDPRAEGEWLHKVLEVFFRGTYDEAELFSWHGVARDDFRSIALSRLERLTIMIGPAGIQSKPVYFHLIQHSWPAFVDHIDRFFGETLVTLSRGMKEASLGTMSRRRQTLKIRNLVRDCQGSIDSIDFSYGLTMLTDYKRKGNPTRRETQLGISPQLAFYALVVQGYHRDLDIKQMIVGYWNIIKGEWSTHGVGDECRDKAQERGLANQRSPSLPQILDATVRTWTWREKQVLDQERFYADPSCCGMCEYQDICRKDDPRYRVQLEDQADLNEFVSGEQQ</sequence>
<dbReference type="RefSeq" id="WP_132325053.1">
    <property type="nucleotide sequence ID" value="NZ_FWZT01000030.1"/>
</dbReference>
<feature type="domain" description="PD-(D/E)XK endonuclease-like" evidence="1">
    <location>
        <begin position="646"/>
        <end position="930"/>
    </location>
</feature>
<evidence type="ECO:0000313" key="2">
    <source>
        <dbReference type="EMBL" id="SMF76153.1"/>
    </source>
</evidence>
<dbReference type="AlphaFoldDB" id="A0A1Y6CN88"/>
<dbReference type="SUPFAM" id="SSF52540">
    <property type="entry name" value="P-loop containing nucleoside triphosphate hydrolases"/>
    <property type="match status" value="1"/>
</dbReference>
<name>A0A1Y6CN88_9BACT</name>
<organism evidence="2 3">
    <name type="scientific">Pseudobacteriovorax antillogorgiicola</name>
    <dbReference type="NCBI Taxonomy" id="1513793"/>
    <lineage>
        <taxon>Bacteria</taxon>
        <taxon>Pseudomonadati</taxon>
        <taxon>Bdellovibrionota</taxon>
        <taxon>Oligoflexia</taxon>
        <taxon>Oligoflexales</taxon>
        <taxon>Pseudobacteriovoracaceae</taxon>
        <taxon>Pseudobacteriovorax</taxon>
    </lineage>
</organism>
<dbReference type="OrthoDB" id="9780606at2"/>
<accession>A0A1Y6CN88</accession>
<protein>
    <submittedName>
        <fullName evidence="2">Exodeoxyribonuclease V, gamma subunit</fullName>
    </submittedName>
</protein>
<dbReference type="Proteomes" id="UP000192907">
    <property type="component" value="Unassembled WGS sequence"/>
</dbReference>
<evidence type="ECO:0000313" key="3">
    <source>
        <dbReference type="Proteomes" id="UP000192907"/>
    </source>
</evidence>
<proteinExistence type="predicted"/>
<gene>
    <name evidence="2" type="ORF">SAMN06296036_1304</name>
</gene>
<keyword evidence="3" id="KW-1185">Reference proteome</keyword>
<dbReference type="Pfam" id="PF12705">
    <property type="entry name" value="PDDEXK_1"/>
    <property type="match status" value="1"/>
</dbReference>
<dbReference type="InterPro" id="IPR038726">
    <property type="entry name" value="PDDEXK_AddAB-type"/>
</dbReference>
<dbReference type="InterPro" id="IPR027417">
    <property type="entry name" value="P-loop_NTPase"/>
</dbReference>